<dbReference type="EMBL" id="AP025628">
    <property type="protein sequence ID" value="BDG59239.1"/>
    <property type="molecule type" value="Genomic_DNA"/>
</dbReference>
<organism evidence="3 4">
    <name type="scientific">Caldinitratiruptor microaerophilus</name>
    <dbReference type="NCBI Taxonomy" id="671077"/>
    <lineage>
        <taxon>Bacteria</taxon>
        <taxon>Bacillati</taxon>
        <taxon>Bacillota</taxon>
        <taxon>Clostridia</taxon>
        <taxon>Eubacteriales</taxon>
        <taxon>Symbiobacteriaceae</taxon>
        <taxon>Caldinitratiruptor</taxon>
    </lineage>
</organism>
<keyword evidence="4" id="KW-1185">Reference proteome</keyword>
<gene>
    <name evidence="3" type="ORF">caldi_03290</name>
</gene>
<accession>A0AA35G8G2</accession>
<evidence type="ECO:0000256" key="2">
    <source>
        <dbReference type="SAM" id="Phobius"/>
    </source>
</evidence>
<evidence type="ECO:0000313" key="4">
    <source>
        <dbReference type="Proteomes" id="UP001163687"/>
    </source>
</evidence>
<proteinExistence type="predicted"/>
<sequence length="156" mass="15199">MTVDSVKWGPASRGSPGSAGVTQVQVVPTSASVATFRPPGTVRSVSFEFQQVQAGPAAASQPAPGGMTQGVPPVSGGGLAAVPMSPLVPLADPLASLLLLGALTSPIAALAAAPLAFLDPAALMAMGAGVSPWVLGFDPSVLAGPLAMGLGLSLFM</sequence>
<keyword evidence="2" id="KW-0472">Membrane</keyword>
<reference evidence="3" key="1">
    <citation type="submission" date="2022-03" db="EMBL/GenBank/DDBJ databases">
        <title>Complete genome sequence of Caldinitratiruptor microaerophilus.</title>
        <authorList>
            <person name="Mukaiyama R."/>
            <person name="Nishiyama T."/>
            <person name="Ueda K."/>
        </authorList>
    </citation>
    <scope>NUCLEOTIDE SEQUENCE</scope>
    <source>
        <strain evidence="3">JCM 16183</strain>
    </source>
</reference>
<keyword evidence="2" id="KW-0812">Transmembrane</keyword>
<feature type="region of interest" description="Disordered" evidence="1">
    <location>
        <begin position="1"/>
        <end position="22"/>
    </location>
</feature>
<feature type="transmembrane region" description="Helical" evidence="2">
    <location>
        <begin position="130"/>
        <end position="155"/>
    </location>
</feature>
<feature type="transmembrane region" description="Helical" evidence="2">
    <location>
        <begin position="94"/>
        <end position="118"/>
    </location>
</feature>
<keyword evidence="2" id="KW-1133">Transmembrane helix</keyword>
<dbReference type="AlphaFoldDB" id="A0AA35G8G2"/>
<protein>
    <submittedName>
        <fullName evidence="3">Uncharacterized protein</fullName>
    </submittedName>
</protein>
<evidence type="ECO:0000313" key="3">
    <source>
        <dbReference type="EMBL" id="BDG59239.1"/>
    </source>
</evidence>
<name>A0AA35G8G2_9FIRM</name>
<evidence type="ECO:0000256" key="1">
    <source>
        <dbReference type="SAM" id="MobiDB-lite"/>
    </source>
</evidence>
<dbReference type="RefSeq" id="WP_264843359.1">
    <property type="nucleotide sequence ID" value="NZ_AP025628.1"/>
</dbReference>
<dbReference type="KEGG" id="cmic:caldi_03290"/>
<dbReference type="Proteomes" id="UP001163687">
    <property type="component" value="Chromosome"/>
</dbReference>
<feature type="compositionally biased region" description="Low complexity" evidence="1">
    <location>
        <begin position="9"/>
        <end position="20"/>
    </location>
</feature>